<evidence type="ECO:0000313" key="1">
    <source>
        <dbReference type="EMBL" id="QEG41803.1"/>
    </source>
</evidence>
<gene>
    <name evidence="1" type="ORF">UC8_38290</name>
</gene>
<dbReference type="KEGG" id="rul:UC8_38290"/>
<keyword evidence="2" id="KW-1185">Reference proteome</keyword>
<evidence type="ECO:0000313" key="2">
    <source>
        <dbReference type="Proteomes" id="UP000325286"/>
    </source>
</evidence>
<sequence>MRLLVTVSCLALSQGYAQEINYSASIGAVIVTDNPNTTLLGSATKGDVLSVLGRASPEFLNVKLRNEEGQISYKDINFLVDIQNKGDSTLSIWVYSKNRGMYLRDEKSSWAGWYVGRHEWVTKQVIGQRGFTWRLPEAGNYVLYTAGPSKIRKAHPFSVPPPMHASTVDADELMTTPPIDIDVRHSYDPIPLNFP</sequence>
<dbReference type="Proteomes" id="UP000325286">
    <property type="component" value="Chromosome"/>
</dbReference>
<dbReference type="AlphaFoldDB" id="A0A5B9R6B5"/>
<dbReference type="EMBL" id="CP042914">
    <property type="protein sequence ID" value="QEG41803.1"/>
    <property type="molecule type" value="Genomic_DNA"/>
</dbReference>
<name>A0A5B9R6B5_9BACT</name>
<organism evidence="1 2">
    <name type="scientific">Roseimaritima ulvae</name>
    <dbReference type="NCBI Taxonomy" id="980254"/>
    <lineage>
        <taxon>Bacteria</taxon>
        <taxon>Pseudomonadati</taxon>
        <taxon>Planctomycetota</taxon>
        <taxon>Planctomycetia</taxon>
        <taxon>Pirellulales</taxon>
        <taxon>Pirellulaceae</taxon>
        <taxon>Roseimaritima</taxon>
    </lineage>
</organism>
<protein>
    <submittedName>
        <fullName evidence="1">Uncharacterized protein</fullName>
    </submittedName>
</protein>
<reference evidence="1 2" key="1">
    <citation type="submission" date="2019-08" db="EMBL/GenBank/DDBJ databases">
        <title>Deep-cultivation of Planctomycetes and their phenomic and genomic characterization uncovers novel biology.</title>
        <authorList>
            <person name="Wiegand S."/>
            <person name="Jogler M."/>
            <person name="Boedeker C."/>
            <person name="Pinto D."/>
            <person name="Vollmers J."/>
            <person name="Rivas-Marin E."/>
            <person name="Kohn T."/>
            <person name="Peeters S.H."/>
            <person name="Heuer A."/>
            <person name="Rast P."/>
            <person name="Oberbeckmann S."/>
            <person name="Bunk B."/>
            <person name="Jeske O."/>
            <person name="Meyerdierks A."/>
            <person name="Storesund J.E."/>
            <person name="Kallscheuer N."/>
            <person name="Luecker S."/>
            <person name="Lage O.M."/>
            <person name="Pohl T."/>
            <person name="Merkel B.J."/>
            <person name="Hornburger P."/>
            <person name="Mueller R.-W."/>
            <person name="Bruemmer F."/>
            <person name="Labrenz M."/>
            <person name="Spormann A.M."/>
            <person name="Op den Camp H."/>
            <person name="Overmann J."/>
            <person name="Amann R."/>
            <person name="Jetten M.S.M."/>
            <person name="Mascher T."/>
            <person name="Medema M.H."/>
            <person name="Devos D.P."/>
            <person name="Kaster A.-K."/>
            <person name="Ovreas L."/>
            <person name="Rohde M."/>
            <person name="Galperin M.Y."/>
            <person name="Jogler C."/>
        </authorList>
    </citation>
    <scope>NUCLEOTIDE SEQUENCE [LARGE SCALE GENOMIC DNA]</scope>
    <source>
        <strain evidence="1 2">UC8</strain>
    </source>
</reference>
<proteinExistence type="predicted"/>
<accession>A0A5B9R6B5</accession>